<dbReference type="Proteomes" id="UP000184292">
    <property type="component" value="Unassembled WGS sequence"/>
</dbReference>
<protein>
    <submittedName>
        <fullName evidence="3">Multisubunit potassium/proton antiporter, PhaG subunit</fullName>
    </submittedName>
</protein>
<feature type="transmembrane region" description="Helical" evidence="2">
    <location>
        <begin position="69"/>
        <end position="90"/>
    </location>
</feature>
<proteinExistence type="predicted"/>
<feature type="region of interest" description="Disordered" evidence="1">
    <location>
        <begin position="98"/>
        <end position="138"/>
    </location>
</feature>
<dbReference type="EMBL" id="FQYO01000001">
    <property type="protein sequence ID" value="SHI35185.1"/>
    <property type="molecule type" value="Genomic_DNA"/>
</dbReference>
<dbReference type="RefSeq" id="WP_073326072.1">
    <property type="nucleotide sequence ID" value="NZ_FQYO01000001.1"/>
</dbReference>
<evidence type="ECO:0000256" key="2">
    <source>
        <dbReference type="SAM" id="Phobius"/>
    </source>
</evidence>
<organism evidence="3 4">
    <name type="scientific">Wenxinia saemankumensis</name>
    <dbReference type="NCBI Taxonomy" id="1447782"/>
    <lineage>
        <taxon>Bacteria</taxon>
        <taxon>Pseudomonadati</taxon>
        <taxon>Pseudomonadota</taxon>
        <taxon>Alphaproteobacteria</taxon>
        <taxon>Rhodobacterales</taxon>
        <taxon>Roseobacteraceae</taxon>
        <taxon>Wenxinia</taxon>
    </lineage>
</organism>
<keyword evidence="2" id="KW-0472">Membrane</keyword>
<dbReference type="Pfam" id="PF03334">
    <property type="entry name" value="PhaG_MnhG_YufB"/>
    <property type="match status" value="1"/>
</dbReference>
<keyword evidence="2" id="KW-1133">Transmembrane helix</keyword>
<dbReference type="OrthoDB" id="4427992at2"/>
<evidence type="ECO:0000313" key="3">
    <source>
        <dbReference type="EMBL" id="SHI35185.1"/>
    </source>
</evidence>
<dbReference type="PANTHER" id="PTHR34703">
    <property type="entry name" value="ANTIPORTER SUBUNIT MNHG2-RELATED"/>
    <property type="match status" value="1"/>
</dbReference>
<reference evidence="3 4" key="1">
    <citation type="submission" date="2016-11" db="EMBL/GenBank/DDBJ databases">
        <authorList>
            <person name="Jaros S."/>
            <person name="Januszkiewicz K."/>
            <person name="Wedrychowicz H."/>
        </authorList>
    </citation>
    <scope>NUCLEOTIDE SEQUENCE [LARGE SCALE GENOMIC DNA]</scope>
    <source>
        <strain evidence="3 4">DSM 100565</strain>
    </source>
</reference>
<dbReference type="InterPro" id="IPR005133">
    <property type="entry name" value="PhaG_MnhG_YufB"/>
</dbReference>
<gene>
    <name evidence="3" type="ORF">SAMN05444417_0405</name>
</gene>
<dbReference type="PANTHER" id="PTHR34703:SF1">
    <property type="entry name" value="ANTIPORTER SUBUNIT MNHG2-RELATED"/>
    <property type="match status" value="1"/>
</dbReference>
<keyword evidence="2" id="KW-0812">Transmembrane</keyword>
<feature type="transmembrane region" description="Helical" evidence="2">
    <location>
        <begin position="6"/>
        <end position="30"/>
    </location>
</feature>
<dbReference type="AlphaFoldDB" id="A0A1M6AFE2"/>
<dbReference type="GO" id="GO:0015385">
    <property type="term" value="F:sodium:proton antiporter activity"/>
    <property type="evidence" value="ECO:0007669"/>
    <property type="project" value="TreeGrafter"/>
</dbReference>
<keyword evidence="4" id="KW-1185">Reference proteome</keyword>
<evidence type="ECO:0000256" key="1">
    <source>
        <dbReference type="SAM" id="MobiDB-lite"/>
    </source>
</evidence>
<sequence>MTLADLAMLLTALFLLIGSAFVLIGVAGLLKFDGPMTRLHAPTKVGTIGIGMLLLASMTNAAALGEPSFHEVLIMAFLFVTAPVSANFIAKVNIHRRDCDPPPKPPGARGWATLKPTEDAAGAGDRPAGQDDPDAVAR</sequence>
<evidence type="ECO:0000313" key="4">
    <source>
        <dbReference type="Proteomes" id="UP000184292"/>
    </source>
</evidence>
<feature type="transmembrane region" description="Helical" evidence="2">
    <location>
        <begin position="42"/>
        <end position="63"/>
    </location>
</feature>
<dbReference type="STRING" id="1447782.SAMN05444417_0405"/>
<name>A0A1M6AFE2_9RHOB</name>
<accession>A0A1M6AFE2</accession>